<dbReference type="InterPro" id="IPR003673">
    <property type="entry name" value="CoA-Trfase_fam_III"/>
</dbReference>
<dbReference type="PANTHER" id="PTHR48207:SF3">
    <property type="entry name" value="SUCCINATE--HYDROXYMETHYLGLUTARATE COA-TRANSFERASE"/>
    <property type="match status" value="1"/>
</dbReference>
<dbReference type="PANTHER" id="PTHR48207">
    <property type="entry name" value="SUCCINATE--HYDROXYMETHYLGLUTARATE COA-TRANSFERASE"/>
    <property type="match status" value="1"/>
</dbReference>
<dbReference type="Proteomes" id="UP000636949">
    <property type="component" value="Unassembled WGS sequence"/>
</dbReference>
<sequence>MSRVLDDVLVLDFTQALAGPYCTMLLAYNGARVIKIERPEDGDMLRSAAPFTKEGTSVFWASANANKESCALDLKNSEDIALIKKIIQKADILVENFRPGVMEKLGLGYEEVKKINPAIVYTSISGFGTTGPMAHAPGFDLVGQGYSGMMSINGDLDKDSGRIGFPVGDVSAGMWGYMATMTAYCGRLRNGKGAYVDVSMLDGLFAMMPAEVVAYTKLNEIEHCSGNIDPAAAPFGALRTKDGAVIVAVLGEKLWLSFCQALDKMNWHDDPKFKTGPDRIKNRTDLQAVVQPLFRQKTTAEWQRILTDAGIPNGIVNNIKQACELPQIKARNMLIDAGDYTVPGNPMKINGSHDLDTLNTPEALGASTAKIRKEFK</sequence>
<dbReference type="InterPro" id="IPR050483">
    <property type="entry name" value="CoA-transferase_III_domain"/>
</dbReference>
<dbReference type="AlphaFoldDB" id="A0A8J3E797"/>
<protein>
    <submittedName>
        <fullName evidence="2">CoA transferase</fullName>
    </submittedName>
</protein>
<reference evidence="2" key="1">
    <citation type="journal article" date="2014" name="Int. J. Syst. Evol. Microbiol.">
        <title>Complete genome sequence of Corynebacterium casei LMG S-19264T (=DSM 44701T), isolated from a smear-ripened cheese.</title>
        <authorList>
            <consortium name="US DOE Joint Genome Institute (JGI-PGF)"/>
            <person name="Walter F."/>
            <person name="Albersmeier A."/>
            <person name="Kalinowski J."/>
            <person name="Ruckert C."/>
        </authorList>
    </citation>
    <scope>NUCLEOTIDE SEQUENCE</scope>
    <source>
        <strain evidence="2">CGMCC 1.15758</strain>
    </source>
</reference>
<keyword evidence="3" id="KW-1185">Reference proteome</keyword>
<dbReference type="RefSeq" id="WP_117001361.1">
    <property type="nucleotide sequence ID" value="NZ_BMJS01000001.1"/>
</dbReference>
<evidence type="ECO:0000313" key="2">
    <source>
        <dbReference type="EMBL" id="GGF86850.1"/>
    </source>
</evidence>
<evidence type="ECO:0000313" key="3">
    <source>
        <dbReference type="Proteomes" id="UP000636949"/>
    </source>
</evidence>
<name>A0A8J3E797_9GAMM</name>
<dbReference type="OrthoDB" id="9058532at2"/>
<dbReference type="GO" id="GO:0008410">
    <property type="term" value="F:CoA-transferase activity"/>
    <property type="evidence" value="ECO:0007669"/>
    <property type="project" value="TreeGrafter"/>
</dbReference>
<dbReference type="Pfam" id="PF02515">
    <property type="entry name" value="CoA_transf_3"/>
    <property type="match status" value="1"/>
</dbReference>
<dbReference type="SUPFAM" id="SSF89796">
    <property type="entry name" value="CoA-transferase family III (CaiB/BaiF)"/>
    <property type="match status" value="1"/>
</dbReference>
<accession>A0A8J3E797</accession>
<reference evidence="2" key="2">
    <citation type="submission" date="2020-09" db="EMBL/GenBank/DDBJ databases">
        <authorList>
            <person name="Sun Q."/>
            <person name="Zhou Y."/>
        </authorList>
    </citation>
    <scope>NUCLEOTIDE SEQUENCE</scope>
    <source>
        <strain evidence="2">CGMCC 1.15758</strain>
    </source>
</reference>
<dbReference type="InterPro" id="IPR044855">
    <property type="entry name" value="CoA-Trfase_III_dom3_sf"/>
</dbReference>
<evidence type="ECO:0000256" key="1">
    <source>
        <dbReference type="ARBA" id="ARBA00022679"/>
    </source>
</evidence>
<organism evidence="2 3">
    <name type="scientific">Cysteiniphilum litorale</name>
    <dbReference type="NCBI Taxonomy" id="2056700"/>
    <lineage>
        <taxon>Bacteria</taxon>
        <taxon>Pseudomonadati</taxon>
        <taxon>Pseudomonadota</taxon>
        <taxon>Gammaproteobacteria</taxon>
        <taxon>Thiotrichales</taxon>
        <taxon>Fastidiosibacteraceae</taxon>
        <taxon>Cysteiniphilum</taxon>
    </lineage>
</organism>
<dbReference type="EMBL" id="BMJS01000001">
    <property type="protein sequence ID" value="GGF86850.1"/>
    <property type="molecule type" value="Genomic_DNA"/>
</dbReference>
<proteinExistence type="predicted"/>
<dbReference type="Gene3D" id="3.30.1540.10">
    <property type="entry name" value="formyl-coa transferase, domain 3"/>
    <property type="match status" value="1"/>
</dbReference>
<comment type="caution">
    <text evidence="2">The sequence shown here is derived from an EMBL/GenBank/DDBJ whole genome shotgun (WGS) entry which is preliminary data.</text>
</comment>
<dbReference type="Gene3D" id="3.40.50.10540">
    <property type="entry name" value="Crotonobetainyl-coa:carnitine coa-transferase, domain 1"/>
    <property type="match status" value="1"/>
</dbReference>
<gene>
    <name evidence="2" type="ORF">GCM10010995_00210</name>
</gene>
<dbReference type="InterPro" id="IPR023606">
    <property type="entry name" value="CoA-Trfase_III_dom_1_sf"/>
</dbReference>
<keyword evidence="1 2" id="KW-0808">Transferase</keyword>